<dbReference type="PROSITE" id="PS51257">
    <property type="entry name" value="PROKAR_LIPOPROTEIN"/>
    <property type="match status" value="1"/>
</dbReference>
<proteinExistence type="predicted"/>
<dbReference type="SMART" id="SM00306">
    <property type="entry name" value="HintN"/>
    <property type="match status" value="1"/>
</dbReference>
<sequence length="663" mass="72037">MRSLSKTGPCSPSILLTLMMLTAVGAGCSQQRQPPSEQVDKQQLAEDSRAMARLYAQWLQSLHAQALNGGANEQMPLDLTDEVQYRFVQNRLKAAGLSAQNAPRLFMRLEELHRRVAPPQRPLEVPGGQPRAADVSGTSTADERWCGHMIPLGGVGSDATLARFQGTGLSSCFGGSDYGYVDLNAYVTDEAQTAFRLIASESDEQYAGKVLETAPISVSVERKAGEQLLADSLAVAFNETTGQEHLTYTSLTATLHPPVGDGDIVIEHPRELLVGTEWDKAIRMCFERGSVHGFLDCDYGSVRVYPDGRWQPFPGSGATGIAAVDVAASLATTADGGTPTWIPDRSAYWEPAVPPFDPARFQVPARGKFLPHVPEQCQVTRVTSKVAAILTDSGGWCSAGTSPGTVVGKGELPFQPPTMPGKYPFNGIMDFGTGNCLDNAQNVRLEIWVYAEGTCPDPWGGPPEPFRCPSTKEVKPVDYKRVCMAEGTRVARADGKEVKVEQVKVGDKLLANGRGLALTVTTVHRGGESKPLVKLRDDHGDEVRVTETHPMVTAKRGVVQAGELKPGEAVLTRFGARKLVAVERVPYDGRVYNFSLGTPEELANLGPEARTLYANGFLVGDSQMQTELEKQKRMDTREVLARLNGAWHEDFRLSQVRHKSARR</sequence>
<accession>A0A7D5BPX4</accession>
<dbReference type="GO" id="GO:0016539">
    <property type="term" value="P:intein-mediated protein splicing"/>
    <property type="evidence" value="ECO:0007669"/>
    <property type="project" value="InterPro"/>
</dbReference>
<dbReference type="InterPro" id="IPR036844">
    <property type="entry name" value="Hint_dom_sf"/>
</dbReference>
<dbReference type="PROSITE" id="PS50817">
    <property type="entry name" value="INTEIN_N_TER"/>
    <property type="match status" value="1"/>
</dbReference>
<dbReference type="EMBL" id="MT520815">
    <property type="protein sequence ID" value="QKW93779.1"/>
    <property type="molecule type" value="Genomic_DNA"/>
</dbReference>
<reference evidence="3" key="1">
    <citation type="journal article" date="2020" name="Molecules">
        <title>2-Hydroxysorangiadenosine: Structure and Biosynthesis of a Myxobacterial Sesquiterpene-Nucleoside.</title>
        <authorList>
            <person name="Okoth D.A."/>
            <person name="Hug J.J."/>
            <person name="Garcia R."/>
            <person name="Sproer C."/>
            <person name="Overmann J."/>
            <person name="Muller R."/>
        </authorList>
    </citation>
    <scope>NUCLEOTIDE SEQUENCE</scope>
    <source>
        <strain evidence="3">MCy10943</strain>
    </source>
</reference>
<evidence type="ECO:0000256" key="1">
    <source>
        <dbReference type="SAM" id="SignalP"/>
    </source>
</evidence>
<dbReference type="InterPro" id="IPR003587">
    <property type="entry name" value="Hint_dom_N"/>
</dbReference>
<organism evidence="3">
    <name type="scientific">Vitiosangium cumulatum</name>
    <dbReference type="NCBI Taxonomy" id="1867796"/>
    <lineage>
        <taxon>Bacteria</taxon>
        <taxon>Pseudomonadati</taxon>
        <taxon>Myxococcota</taxon>
        <taxon>Myxococcia</taxon>
        <taxon>Myxococcales</taxon>
        <taxon>Cystobacterineae</taxon>
        <taxon>Archangiaceae</taxon>
        <taxon>Vitiosangium</taxon>
    </lineage>
</organism>
<feature type="chain" id="PRO_5028257432" evidence="1">
    <location>
        <begin position="26"/>
        <end position="663"/>
    </location>
</feature>
<keyword evidence="1" id="KW-0732">Signal</keyword>
<dbReference type="CDD" id="cd00081">
    <property type="entry name" value="Hint"/>
    <property type="match status" value="1"/>
</dbReference>
<evidence type="ECO:0000259" key="2">
    <source>
        <dbReference type="SMART" id="SM00306"/>
    </source>
</evidence>
<feature type="domain" description="Hint" evidence="2">
    <location>
        <begin position="481"/>
        <end position="574"/>
    </location>
</feature>
<dbReference type="AlphaFoldDB" id="A0A7D5BPX4"/>
<evidence type="ECO:0000313" key="3">
    <source>
        <dbReference type="EMBL" id="QKW93779.1"/>
    </source>
</evidence>
<dbReference type="Gene3D" id="2.170.16.10">
    <property type="entry name" value="Hedgehog/Intein (Hint) domain"/>
    <property type="match status" value="1"/>
</dbReference>
<feature type="signal peptide" evidence="1">
    <location>
        <begin position="1"/>
        <end position="25"/>
    </location>
</feature>
<protein>
    <submittedName>
        <fullName evidence="3">HintN domain-containing protein</fullName>
    </submittedName>
</protein>
<dbReference type="InterPro" id="IPR006141">
    <property type="entry name" value="Intein_N"/>
</dbReference>
<dbReference type="SUPFAM" id="SSF51294">
    <property type="entry name" value="Hedgehog/intein (Hint) domain"/>
    <property type="match status" value="1"/>
</dbReference>
<name>A0A7D5BPX4_9BACT</name>